<dbReference type="Proteomes" id="UP000887013">
    <property type="component" value="Unassembled WGS sequence"/>
</dbReference>
<evidence type="ECO:0000313" key="1">
    <source>
        <dbReference type="EMBL" id="GFU29356.1"/>
    </source>
</evidence>
<sequence length="74" mass="8597">MYLPNWNPASANWRDICTSMSQVIPGHPIDSTRKENHSQCQSHVEEWMVGLYLISRLILSRAKRFDPLCNSPIR</sequence>
<protein>
    <submittedName>
        <fullName evidence="1">Uncharacterized protein</fullName>
    </submittedName>
</protein>
<dbReference type="EMBL" id="BMAW01082463">
    <property type="protein sequence ID" value="GFU29356.1"/>
    <property type="molecule type" value="Genomic_DNA"/>
</dbReference>
<comment type="caution">
    <text evidence="1">The sequence shown here is derived from an EMBL/GenBank/DDBJ whole genome shotgun (WGS) entry which is preliminary data.</text>
</comment>
<reference evidence="1" key="1">
    <citation type="submission" date="2020-08" db="EMBL/GenBank/DDBJ databases">
        <title>Multicomponent nature underlies the extraordinary mechanical properties of spider dragline silk.</title>
        <authorList>
            <person name="Kono N."/>
            <person name="Nakamura H."/>
            <person name="Mori M."/>
            <person name="Yoshida Y."/>
            <person name="Ohtoshi R."/>
            <person name="Malay A.D."/>
            <person name="Moran D.A.P."/>
            <person name="Tomita M."/>
            <person name="Numata K."/>
            <person name="Arakawa K."/>
        </authorList>
    </citation>
    <scope>NUCLEOTIDE SEQUENCE</scope>
</reference>
<keyword evidence="2" id="KW-1185">Reference proteome</keyword>
<organism evidence="1 2">
    <name type="scientific">Nephila pilipes</name>
    <name type="common">Giant wood spider</name>
    <name type="synonym">Nephila maculata</name>
    <dbReference type="NCBI Taxonomy" id="299642"/>
    <lineage>
        <taxon>Eukaryota</taxon>
        <taxon>Metazoa</taxon>
        <taxon>Ecdysozoa</taxon>
        <taxon>Arthropoda</taxon>
        <taxon>Chelicerata</taxon>
        <taxon>Arachnida</taxon>
        <taxon>Araneae</taxon>
        <taxon>Araneomorphae</taxon>
        <taxon>Entelegynae</taxon>
        <taxon>Araneoidea</taxon>
        <taxon>Nephilidae</taxon>
        <taxon>Nephila</taxon>
    </lineage>
</organism>
<accession>A0A8X6UP39</accession>
<dbReference type="AlphaFoldDB" id="A0A8X6UP39"/>
<name>A0A8X6UP39_NEPPI</name>
<gene>
    <name evidence="1" type="ORF">NPIL_1751</name>
</gene>
<proteinExistence type="predicted"/>
<evidence type="ECO:0000313" key="2">
    <source>
        <dbReference type="Proteomes" id="UP000887013"/>
    </source>
</evidence>